<gene>
    <name evidence="6" type="ORF">GH266_12430</name>
</gene>
<evidence type="ECO:0000313" key="7">
    <source>
        <dbReference type="Proteomes" id="UP000435648"/>
    </source>
</evidence>
<dbReference type="EMBL" id="CP046908">
    <property type="protein sequence ID" value="QGZ35234.1"/>
    <property type="molecule type" value="Genomic_DNA"/>
</dbReference>
<comment type="similarity">
    <text evidence="1">Belongs to the transglycosylase Slt family.</text>
</comment>
<comment type="similarity">
    <text evidence="2">Belongs to the virb1 family.</text>
</comment>
<dbReference type="Proteomes" id="UP000435648">
    <property type="component" value="Chromosome"/>
</dbReference>
<keyword evidence="4" id="KW-0732">Signal</keyword>
<dbReference type="Pfam" id="PF01464">
    <property type="entry name" value="SLT"/>
    <property type="match status" value="1"/>
</dbReference>
<feature type="region of interest" description="Disordered" evidence="3">
    <location>
        <begin position="212"/>
        <end position="259"/>
    </location>
</feature>
<dbReference type="AlphaFoldDB" id="A0A857C8B5"/>
<dbReference type="InterPro" id="IPR008258">
    <property type="entry name" value="Transglycosylase_SLT_dom_1"/>
</dbReference>
<evidence type="ECO:0000256" key="1">
    <source>
        <dbReference type="ARBA" id="ARBA00007734"/>
    </source>
</evidence>
<evidence type="ECO:0000256" key="4">
    <source>
        <dbReference type="SAM" id="SignalP"/>
    </source>
</evidence>
<dbReference type="OrthoDB" id="9801695at2"/>
<feature type="chain" id="PRO_5033006109" evidence="4">
    <location>
        <begin position="41"/>
        <end position="259"/>
    </location>
</feature>
<dbReference type="Gene3D" id="1.10.530.10">
    <property type="match status" value="1"/>
</dbReference>
<sequence length="259" mass="27568">MPLPCIGHRQTRAFGRHHAARRIAFLLLSGLFLAATSAAAARAQNPPSVLQTTCDPLAAHVAEAAERFSIPEHWIRAVMQTESAGDRSAISSAGAMGLMQVMPDTWTELRLRYGFGSDPFAPRDNILAGTAYLREMLDRYGNIGAMLAAYNAGPARYDEYVSTGRDLPAETRAYIAALVTLLGGEPLPHNLANASPSVTDWREAGLFAVSASSPETAPGLHGERHASGTLAAPTSHHNPLVPAQPDALFPVRTSQGARP</sequence>
<evidence type="ECO:0000256" key="2">
    <source>
        <dbReference type="ARBA" id="ARBA00009387"/>
    </source>
</evidence>
<evidence type="ECO:0000256" key="3">
    <source>
        <dbReference type="SAM" id="MobiDB-lite"/>
    </source>
</evidence>
<dbReference type="PANTHER" id="PTHR37423">
    <property type="entry name" value="SOLUBLE LYTIC MUREIN TRANSGLYCOSYLASE-RELATED"/>
    <property type="match status" value="1"/>
</dbReference>
<feature type="domain" description="Transglycosylase SLT" evidence="5">
    <location>
        <begin position="62"/>
        <end position="164"/>
    </location>
</feature>
<name>A0A857C8B5_9HYPH</name>
<feature type="signal peptide" evidence="4">
    <location>
        <begin position="1"/>
        <end position="40"/>
    </location>
</feature>
<dbReference type="RefSeq" id="WP_051517905.1">
    <property type="nucleotide sequence ID" value="NZ_CP046908.1"/>
</dbReference>
<dbReference type="CDD" id="cd00254">
    <property type="entry name" value="LT-like"/>
    <property type="match status" value="1"/>
</dbReference>
<evidence type="ECO:0000313" key="6">
    <source>
        <dbReference type="EMBL" id="QGZ35234.1"/>
    </source>
</evidence>
<organism evidence="6 7">
    <name type="scientific">Stappia indica</name>
    <dbReference type="NCBI Taxonomy" id="538381"/>
    <lineage>
        <taxon>Bacteria</taxon>
        <taxon>Pseudomonadati</taxon>
        <taxon>Pseudomonadota</taxon>
        <taxon>Alphaproteobacteria</taxon>
        <taxon>Hyphomicrobiales</taxon>
        <taxon>Stappiaceae</taxon>
        <taxon>Stappia</taxon>
    </lineage>
</organism>
<proteinExistence type="inferred from homology"/>
<dbReference type="PANTHER" id="PTHR37423:SF2">
    <property type="entry name" value="MEMBRANE-BOUND LYTIC MUREIN TRANSGLYCOSYLASE C"/>
    <property type="match status" value="1"/>
</dbReference>
<accession>A0A857C8B5</accession>
<protein>
    <submittedName>
        <fullName evidence="6">Transglycosylase SLT domain-containing protein</fullName>
    </submittedName>
</protein>
<dbReference type="KEGG" id="siw:GH266_12430"/>
<dbReference type="InterPro" id="IPR023346">
    <property type="entry name" value="Lysozyme-like_dom_sf"/>
</dbReference>
<dbReference type="SUPFAM" id="SSF53955">
    <property type="entry name" value="Lysozyme-like"/>
    <property type="match status" value="1"/>
</dbReference>
<evidence type="ECO:0000259" key="5">
    <source>
        <dbReference type="Pfam" id="PF01464"/>
    </source>
</evidence>
<reference evidence="6 7" key="1">
    <citation type="submission" date="2019-12" db="EMBL/GenBank/DDBJ databases">
        <title>The genome of Stappia indica PHM037.</title>
        <authorList>
            <person name="Kacar D."/>
            <person name="Galan B."/>
            <person name="Canedo L."/>
            <person name="Rodriguez P."/>
            <person name="de la Calle F."/>
            <person name="Garcia J.L."/>
        </authorList>
    </citation>
    <scope>NUCLEOTIDE SEQUENCE [LARGE SCALE GENOMIC DNA]</scope>
    <source>
        <strain evidence="6 7">PHM037</strain>
    </source>
</reference>